<dbReference type="InterPro" id="IPR036291">
    <property type="entry name" value="NAD(P)-bd_dom_sf"/>
</dbReference>
<dbReference type="SUPFAM" id="SSF51735">
    <property type="entry name" value="NAD(P)-binding Rossmann-fold domains"/>
    <property type="match status" value="1"/>
</dbReference>
<gene>
    <name evidence="1" type="ORF">EHLA_2949</name>
</gene>
<dbReference type="NCBIfam" id="NF004848">
    <property type="entry name" value="PRK06199.1"/>
    <property type="match status" value="1"/>
</dbReference>
<evidence type="ECO:0000313" key="1">
    <source>
        <dbReference type="EMBL" id="SOB73503.1"/>
    </source>
</evidence>
<dbReference type="InterPro" id="IPR003462">
    <property type="entry name" value="ODC_Mu_crystall"/>
</dbReference>
<dbReference type="Gene3D" id="3.40.50.720">
    <property type="entry name" value="NAD(P)-binding Rossmann-like Domain"/>
    <property type="match status" value="1"/>
</dbReference>
<dbReference type="KEGG" id="ehl:EHLA_2949"/>
<dbReference type="Gene3D" id="3.30.1780.10">
    <property type="entry name" value="ornithine cyclodeaminase, domain 1"/>
    <property type="match status" value="1"/>
</dbReference>
<dbReference type="GO" id="GO:0005737">
    <property type="term" value="C:cytoplasm"/>
    <property type="evidence" value="ECO:0007669"/>
    <property type="project" value="TreeGrafter"/>
</dbReference>
<dbReference type="EMBL" id="LT907978">
    <property type="protein sequence ID" value="SOB73503.1"/>
    <property type="molecule type" value="Genomic_DNA"/>
</dbReference>
<dbReference type="AlphaFoldDB" id="A0A285PV31"/>
<dbReference type="PANTHER" id="PTHR13812:SF19">
    <property type="entry name" value="KETIMINE REDUCTASE MU-CRYSTALLIN"/>
    <property type="match status" value="1"/>
</dbReference>
<reference evidence="2" key="1">
    <citation type="submission" date="2017-09" db="EMBL/GenBank/DDBJ databases">
        <authorList>
            <person name="Shetty A S."/>
        </authorList>
    </citation>
    <scope>NUCLEOTIDE SEQUENCE [LARGE SCALE GENOMIC DNA]</scope>
</reference>
<organism evidence="1 2">
    <name type="scientific">Anaerobutyricum hallii</name>
    <dbReference type="NCBI Taxonomy" id="39488"/>
    <lineage>
        <taxon>Bacteria</taxon>
        <taxon>Bacillati</taxon>
        <taxon>Bacillota</taxon>
        <taxon>Clostridia</taxon>
        <taxon>Lachnospirales</taxon>
        <taxon>Lachnospiraceae</taxon>
        <taxon>Anaerobutyricum</taxon>
    </lineage>
</organism>
<sequence>MSIDFLYLNEKDMIAAGVMDVAGCVEAMRETMSLFGKKDFLLGGPKADEHGLQINFPATSDIEGFPLDDGPDRRFNAMPAYLGGKYHIAGQKFYGSNNHNLQKGLPRSILMVTLNDVDTGAPLAYMSANLLSAMRTGAMPAMAASYLARKDSKVLSLIGPGVINKCAFQCYMEVLPEIDTLKIRGSSVHSKSALHMKKFAEENYPQIKNIIICDSLEEACRDSDVVSEAMSVTKQDMEEFKLEWFKKGAAVFSMGSFLVRDHESYLGTTMVADNYGMYEKYLKNFIARGPVDELGRKREWSIMGIDFVYLVNEKKTERKKVLNLCDIVNGISDGRTSDDEIVMCSIGGMPIEDLAWGYECYKKAEEKGIGTKLNLWDEPYYI</sequence>
<dbReference type="PIRSF" id="PIRSF001439">
    <property type="entry name" value="CryM"/>
    <property type="match status" value="1"/>
</dbReference>
<protein>
    <submittedName>
        <fullName evidence="1">Ornithine cyclodeaminase/mu-crystallin family</fullName>
    </submittedName>
</protein>
<dbReference type="RefSeq" id="WP_096241237.1">
    <property type="nucleotide sequence ID" value="NZ_LT907978.1"/>
</dbReference>
<dbReference type="PANTHER" id="PTHR13812">
    <property type="entry name" value="KETIMINE REDUCTASE MU-CRYSTALLIN"/>
    <property type="match status" value="1"/>
</dbReference>
<evidence type="ECO:0000313" key="2">
    <source>
        <dbReference type="Proteomes" id="UP000217549"/>
    </source>
</evidence>
<accession>A0A285PV31</accession>
<proteinExistence type="predicted"/>
<name>A0A285PV31_9FIRM</name>
<dbReference type="InterPro" id="IPR023401">
    <property type="entry name" value="ODC_N"/>
</dbReference>
<keyword evidence="2" id="KW-1185">Reference proteome</keyword>
<dbReference type="Pfam" id="PF02423">
    <property type="entry name" value="OCD_Mu_crystall"/>
    <property type="match status" value="1"/>
</dbReference>
<dbReference type="Proteomes" id="UP000217549">
    <property type="component" value="Chromosome I"/>
</dbReference>